<dbReference type="Pfam" id="PF13720">
    <property type="entry name" value="Acetyltransf_11"/>
    <property type="match status" value="1"/>
</dbReference>
<dbReference type="OrthoDB" id="9807278at2"/>
<dbReference type="STRING" id="1941349.STSP1_00036"/>
<dbReference type="Proteomes" id="UP000193334">
    <property type="component" value="Chromosome"/>
</dbReference>
<evidence type="ECO:0000256" key="3">
    <source>
        <dbReference type="ARBA" id="ARBA00022556"/>
    </source>
</evidence>
<feature type="domain" description="UDP N-acetylglucosamine O-acyltransferase C-terminal" evidence="8">
    <location>
        <begin position="179"/>
        <end position="256"/>
    </location>
</feature>
<dbReference type="Gene3D" id="1.20.1180.10">
    <property type="entry name" value="Udp N-acetylglucosamine O-acyltransferase, C-terminal domain"/>
    <property type="match status" value="1"/>
</dbReference>
<organism evidence="9 10">
    <name type="scientific">Sedimentisphaera salicampi</name>
    <dbReference type="NCBI Taxonomy" id="1941349"/>
    <lineage>
        <taxon>Bacteria</taxon>
        <taxon>Pseudomonadati</taxon>
        <taxon>Planctomycetota</taxon>
        <taxon>Phycisphaerae</taxon>
        <taxon>Sedimentisphaerales</taxon>
        <taxon>Sedimentisphaeraceae</taxon>
        <taxon>Sedimentisphaera</taxon>
    </lineage>
</organism>
<evidence type="ECO:0000313" key="9">
    <source>
        <dbReference type="EMBL" id="ARN55676.1"/>
    </source>
</evidence>
<dbReference type="EC" id="2.3.1.129" evidence="9"/>
<evidence type="ECO:0000256" key="6">
    <source>
        <dbReference type="ARBA" id="ARBA00023098"/>
    </source>
</evidence>
<dbReference type="InterPro" id="IPR037157">
    <property type="entry name" value="Acetyltransf_C_sf"/>
</dbReference>
<evidence type="ECO:0000256" key="7">
    <source>
        <dbReference type="ARBA" id="ARBA00023315"/>
    </source>
</evidence>
<dbReference type="GO" id="GO:0016020">
    <property type="term" value="C:membrane"/>
    <property type="evidence" value="ECO:0007669"/>
    <property type="project" value="GOC"/>
</dbReference>
<keyword evidence="1" id="KW-0963">Cytoplasm</keyword>
<keyword evidence="6" id="KW-0443">Lipid metabolism</keyword>
<dbReference type="AlphaFoldDB" id="A0A1W6LIV8"/>
<dbReference type="InterPro" id="IPR011004">
    <property type="entry name" value="Trimer_LpxA-like_sf"/>
</dbReference>
<dbReference type="GO" id="GO:0008780">
    <property type="term" value="F:acyl-[acyl-carrier-protein]-UDP-N-acetylglucosamine O-acyltransferase activity"/>
    <property type="evidence" value="ECO:0007669"/>
    <property type="project" value="UniProtKB-EC"/>
</dbReference>
<dbReference type="Pfam" id="PF00132">
    <property type="entry name" value="Hexapep"/>
    <property type="match status" value="1"/>
</dbReference>
<dbReference type="PANTHER" id="PTHR43480:SF1">
    <property type="entry name" value="ACYL-[ACYL-CARRIER-PROTEIN]--UDP-N-ACETYLGLUCOSAMINE O-ACYLTRANSFERASE, MITOCHONDRIAL-RELATED"/>
    <property type="match status" value="1"/>
</dbReference>
<evidence type="ECO:0000259" key="8">
    <source>
        <dbReference type="Pfam" id="PF13720"/>
    </source>
</evidence>
<dbReference type="SUPFAM" id="SSF51161">
    <property type="entry name" value="Trimeric LpxA-like enzymes"/>
    <property type="match status" value="1"/>
</dbReference>
<dbReference type="KEGG" id="pbp:STSP1_00036"/>
<evidence type="ECO:0000313" key="10">
    <source>
        <dbReference type="Proteomes" id="UP000193334"/>
    </source>
</evidence>
<evidence type="ECO:0000256" key="1">
    <source>
        <dbReference type="ARBA" id="ARBA00022490"/>
    </source>
</evidence>
<dbReference type="EMBL" id="CP021023">
    <property type="protein sequence ID" value="ARN55676.1"/>
    <property type="molecule type" value="Genomic_DNA"/>
</dbReference>
<dbReference type="PROSITE" id="PS00101">
    <property type="entry name" value="HEXAPEP_TRANSFERASES"/>
    <property type="match status" value="1"/>
</dbReference>
<dbReference type="InterPro" id="IPR029098">
    <property type="entry name" value="Acetyltransf_C"/>
</dbReference>
<accession>A0A1W6LIV8</accession>
<keyword evidence="7 9" id="KW-0012">Acyltransferase</keyword>
<dbReference type="NCBIfam" id="NF003657">
    <property type="entry name" value="PRK05289.1"/>
    <property type="match status" value="1"/>
</dbReference>
<evidence type="ECO:0000256" key="5">
    <source>
        <dbReference type="ARBA" id="ARBA00022737"/>
    </source>
</evidence>
<keyword evidence="5" id="KW-0677">Repeat</keyword>
<dbReference type="NCBIfam" id="TIGR01852">
    <property type="entry name" value="lipid_A_lpxA"/>
    <property type="match status" value="1"/>
</dbReference>
<dbReference type="RefSeq" id="WP_085754408.1">
    <property type="nucleotide sequence ID" value="NZ_CP021023.1"/>
</dbReference>
<dbReference type="InterPro" id="IPR018357">
    <property type="entry name" value="Hexapep_transf_CS"/>
</dbReference>
<gene>
    <name evidence="9" type="primary">lpxA</name>
    <name evidence="9" type="ORF">STSP1_00036</name>
</gene>
<protein>
    <submittedName>
        <fullName evidence="9">Acyl-[acyl-carrier-protein]--UDP-N-acetylglucosamine O-acyltransferase</fullName>
        <ecNumber evidence="9">2.3.1.129</ecNumber>
    </submittedName>
</protein>
<evidence type="ECO:0000256" key="4">
    <source>
        <dbReference type="ARBA" id="ARBA00022679"/>
    </source>
</evidence>
<keyword evidence="10" id="KW-1185">Reference proteome</keyword>
<name>A0A1W6LIV8_9BACT</name>
<reference evidence="10" key="1">
    <citation type="submission" date="2017-04" db="EMBL/GenBank/DDBJ databases">
        <title>Comparative genomics and description of representatives of a novel lineage of planctomycetes thriving in anoxic sediments.</title>
        <authorList>
            <person name="Spring S."/>
            <person name="Bunk B."/>
            <person name="Sproer C."/>
        </authorList>
    </citation>
    <scope>NUCLEOTIDE SEQUENCE [LARGE SCALE GENOMIC DNA]</scope>
    <source>
        <strain evidence="10">ST-PulAB-D4</strain>
    </source>
</reference>
<dbReference type="InterPro" id="IPR010137">
    <property type="entry name" value="Lipid_A_LpxA"/>
</dbReference>
<dbReference type="PIRSF" id="PIRSF000456">
    <property type="entry name" value="UDP-GlcNAc_acltr"/>
    <property type="match status" value="1"/>
</dbReference>
<dbReference type="GO" id="GO:0009245">
    <property type="term" value="P:lipid A biosynthetic process"/>
    <property type="evidence" value="ECO:0007669"/>
    <property type="project" value="UniProtKB-KW"/>
</dbReference>
<dbReference type="PANTHER" id="PTHR43480">
    <property type="entry name" value="ACYL-[ACYL-CARRIER-PROTEIN]--UDP-N-ACETYLGLUCOSAMINE O-ACYLTRANSFERASE"/>
    <property type="match status" value="1"/>
</dbReference>
<keyword evidence="4 9" id="KW-0808">Transferase</keyword>
<proteinExistence type="predicted"/>
<sequence length="271" mass="29857">MDNANIHPTAIVQDGAKIGDGVVIGPNCFVGSGAEIGDNTKLSANVIVEKNVVMGKDNVVYPQAVIGCGPQIFGKPSDYKYGRLVIGDSNIIREQVTIHPGMFEGSSTEVGSRNFLMIGVHIGHDCVIEDDIVTSNYSQISGHCWLQRGVWFSGIVTVHQFCTIGRWAYATGLTGINHDIPPFMTASGHYPCVVRTVNRRGMARAGLSQEEQKSVTDIFKKVYREGGPILEKVREMVGDESLKDVQREIIEFISRASEHRFGRYLETKRQD</sequence>
<dbReference type="InterPro" id="IPR001451">
    <property type="entry name" value="Hexapep"/>
</dbReference>
<evidence type="ECO:0000256" key="2">
    <source>
        <dbReference type="ARBA" id="ARBA00022516"/>
    </source>
</evidence>
<dbReference type="Gene3D" id="2.160.10.10">
    <property type="entry name" value="Hexapeptide repeat proteins"/>
    <property type="match status" value="1"/>
</dbReference>
<keyword evidence="3" id="KW-0441">Lipid A biosynthesis</keyword>
<keyword evidence="2" id="KW-0444">Lipid biosynthesis</keyword>